<accession>A0A6A0H0S3</accession>
<feature type="chain" id="PRO_5025681215" description="Calcineurin-like phosphoesterase domain-containing protein" evidence="1">
    <location>
        <begin position="34"/>
        <end position="139"/>
    </location>
</feature>
<reference evidence="2" key="1">
    <citation type="submission" date="2014-08" db="EMBL/GenBank/DDBJ databases">
        <authorList>
            <person name="Murali S."/>
            <person name="Richards S."/>
            <person name="Bandaranaike D."/>
            <person name="Bellair M."/>
            <person name="Blankenburg K."/>
            <person name="Chao H."/>
            <person name="Dinh H."/>
            <person name="Doddapaneni H."/>
            <person name="Dugan-Rocha S."/>
            <person name="Elkadiri S."/>
            <person name="Gnanaolivu R."/>
            <person name="Hughes D."/>
            <person name="Lee S."/>
            <person name="Li M."/>
            <person name="Ming W."/>
            <person name="Munidasa M."/>
            <person name="Muniz J."/>
            <person name="Nguyen L."/>
            <person name="Osuji N."/>
            <person name="Pu L.-L."/>
            <person name="Puazo M."/>
            <person name="Skinner E."/>
            <person name="Qu C."/>
            <person name="Quiroz J."/>
            <person name="Raj R."/>
            <person name="Weissenberger G."/>
            <person name="Xin Y."/>
            <person name="Zou X."/>
            <person name="Han Y."/>
            <person name="Worley K."/>
            <person name="Muzny D."/>
            <person name="Gibbs R."/>
        </authorList>
    </citation>
    <scope>NUCLEOTIDE SEQUENCE</scope>
    <source>
        <strain evidence="2">HAZT.00-mixed</strain>
        <tissue evidence="2">Whole organism</tissue>
    </source>
</reference>
<dbReference type="AlphaFoldDB" id="A0A6A0H0S3"/>
<evidence type="ECO:0008006" key="3">
    <source>
        <dbReference type="Google" id="ProtNLM"/>
    </source>
</evidence>
<sequence>MYISSPLDPRTHSVPKIFVVIIVLAVNMGPSAGQTSGEEFTLSILHVNDVHARFEQTNVYSGRCTPGDEENNRCYGGFARSVITRPENNRCYGGFARSVITRQENNRCYGGFARSVITRPENNRCYGGFARSVITRRGE</sequence>
<dbReference type="Gene3D" id="3.60.21.10">
    <property type="match status" value="1"/>
</dbReference>
<feature type="signal peptide" evidence="1">
    <location>
        <begin position="1"/>
        <end position="33"/>
    </location>
</feature>
<keyword evidence="1" id="KW-0732">Signal</keyword>
<dbReference type="Proteomes" id="UP000711488">
    <property type="component" value="Unassembled WGS sequence"/>
</dbReference>
<organism evidence="2">
    <name type="scientific">Hyalella azteca</name>
    <name type="common">Amphipod</name>
    <dbReference type="NCBI Taxonomy" id="294128"/>
    <lineage>
        <taxon>Eukaryota</taxon>
        <taxon>Metazoa</taxon>
        <taxon>Ecdysozoa</taxon>
        <taxon>Arthropoda</taxon>
        <taxon>Crustacea</taxon>
        <taxon>Multicrustacea</taxon>
        <taxon>Malacostraca</taxon>
        <taxon>Eumalacostraca</taxon>
        <taxon>Peracarida</taxon>
        <taxon>Amphipoda</taxon>
        <taxon>Senticaudata</taxon>
        <taxon>Talitrida</taxon>
        <taxon>Talitroidea</taxon>
        <taxon>Hyalellidae</taxon>
        <taxon>Hyalella</taxon>
    </lineage>
</organism>
<dbReference type="InterPro" id="IPR029052">
    <property type="entry name" value="Metallo-depent_PP-like"/>
</dbReference>
<comment type="caution">
    <text evidence="2">The sequence shown here is derived from an EMBL/GenBank/DDBJ whole genome shotgun (WGS) entry which is preliminary data.</text>
</comment>
<reference evidence="2" key="3">
    <citation type="submission" date="2019-06" db="EMBL/GenBank/DDBJ databases">
        <authorList>
            <person name="Poynton C."/>
            <person name="Hasenbein S."/>
            <person name="Benoit J.B."/>
            <person name="Sepulveda M.S."/>
            <person name="Poelchau M.F."/>
            <person name="Murali S.C."/>
            <person name="Chen S."/>
            <person name="Glastad K.M."/>
            <person name="Werren J.H."/>
            <person name="Vineis J.H."/>
            <person name="Bowen J.L."/>
            <person name="Friedrich M."/>
            <person name="Jones J."/>
            <person name="Robertson H.M."/>
            <person name="Feyereisen R."/>
            <person name="Mechler-Hickson A."/>
            <person name="Mathers N."/>
            <person name="Lee C.E."/>
            <person name="Colbourne J.K."/>
            <person name="Biales A."/>
            <person name="Johnston J.S."/>
            <person name="Wellborn G.A."/>
            <person name="Rosendale A.J."/>
            <person name="Cridge A.G."/>
            <person name="Munoz-Torres M.C."/>
            <person name="Bain P.A."/>
            <person name="Manny A.R."/>
            <person name="Major K.M."/>
            <person name="Lambert F.N."/>
            <person name="Vulpe C.D."/>
            <person name="Tuck P."/>
            <person name="Blalock B.J."/>
            <person name="Lin Y.-Y."/>
            <person name="Smith M.E."/>
            <person name="Ochoa-Acuna H."/>
            <person name="Chen M.-J.M."/>
            <person name="Childers C.P."/>
            <person name="Qu J."/>
            <person name="Dugan S."/>
            <person name="Lee S.L."/>
            <person name="Chao H."/>
            <person name="Dinh H."/>
            <person name="Han Y."/>
            <person name="Doddapaneni H."/>
            <person name="Worley K.C."/>
            <person name="Muzny D.M."/>
            <person name="Gibbs R.A."/>
            <person name="Richards S."/>
        </authorList>
    </citation>
    <scope>NUCLEOTIDE SEQUENCE</scope>
    <source>
        <strain evidence="2">HAZT.00-mixed</strain>
        <tissue evidence="2">Whole organism</tissue>
    </source>
</reference>
<gene>
    <name evidence="2" type="ORF">HAZT_HAZT011112</name>
</gene>
<proteinExistence type="predicted"/>
<reference evidence="2" key="2">
    <citation type="journal article" date="2018" name="Environ. Sci. Technol.">
        <title>The Toxicogenome of Hyalella azteca: A Model for Sediment Ecotoxicology and Evolutionary Toxicology.</title>
        <authorList>
            <person name="Poynton H.C."/>
            <person name="Hasenbein S."/>
            <person name="Benoit J.B."/>
            <person name="Sepulveda M.S."/>
            <person name="Poelchau M.F."/>
            <person name="Hughes D.S.T."/>
            <person name="Murali S.C."/>
            <person name="Chen S."/>
            <person name="Glastad K.M."/>
            <person name="Goodisman M.A.D."/>
            <person name="Werren J.H."/>
            <person name="Vineis J.H."/>
            <person name="Bowen J.L."/>
            <person name="Friedrich M."/>
            <person name="Jones J."/>
            <person name="Robertson H.M."/>
            <person name="Feyereisen R."/>
            <person name="Mechler-Hickson A."/>
            <person name="Mathers N."/>
            <person name="Lee C.E."/>
            <person name="Colbourne J.K."/>
            <person name="Biales A."/>
            <person name="Johnston J.S."/>
            <person name="Wellborn G.A."/>
            <person name="Rosendale A.J."/>
            <person name="Cridge A.G."/>
            <person name="Munoz-Torres M.C."/>
            <person name="Bain P.A."/>
            <person name="Manny A.R."/>
            <person name="Major K.M."/>
            <person name="Lambert F.N."/>
            <person name="Vulpe C.D."/>
            <person name="Tuck P."/>
            <person name="Blalock B.J."/>
            <person name="Lin Y.Y."/>
            <person name="Smith M.E."/>
            <person name="Ochoa-Acuna H."/>
            <person name="Chen M.M."/>
            <person name="Childers C.P."/>
            <person name="Qu J."/>
            <person name="Dugan S."/>
            <person name="Lee S.L."/>
            <person name="Chao H."/>
            <person name="Dinh H."/>
            <person name="Han Y."/>
            <person name="Doddapaneni H."/>
            <person name="Worley K.C."/>
            <person name="Muzny D.M."/>
            <person name="Gibbs R.A."/>
            <person name="Richards S."/>
        </authorList>
    </citation>
    <scope>NUCLEOTIDE SEQUENCE</scope>
    <source>
        <strain evidence="2">HAZT.00-mixed</strain>
        <tissue evidence="2">Whole organism</tissue>
    </source>
</reference>
<name>A0A6A0H0S3_HYAAZ</name>
<evidence type="ECO:0000313" key="2">
    <source>
        <dbReference type="EMBL" id="KAA0195254.1"/>
    </source>
</evidence>
<dbReference type="SUPFAM" id="SSF56300">
    <property type="entry name" value="Metallo-dependent phosphatases"/>
    <property type="match status" value="1"/>
</dbReference>
<protein>
    <recommendedName>
        <fullName evidence="3">Calcineurin-like phosphoesterase domain-containing protein</fullName>
    </recommendedName>
</protein>
<dbReference type="EMBL" id="JQDR03009753">
    <property type="protein sequence ID" value="KAA0195254.1"/>
    <property type="molecule type" value="Genomic_DNA"/>
</dbReference>
<evidence type="ECO:0000256" key="1">
    <source>
        <dbReference type="SAM" id="SignalP"/>
    </source>
</evidence>